<protein>
    <submittedName>
        <fullName evidence="2">DUF3285 domain-containing protein</fullName>
    </submittedName>
</protein>
<organism evidence="2 3">
    <name type="scientific">Adonisia turfae CCMR0081</name>
    <dbReference type="NCBI Taxonomy" id="2292702"/>
    <lineage>
        <taxon>Bacteria</taxon>
        <taxon>Bacillati</taxon>
        <taxon>Cyanobacteriota</taxon>
        <taxon>Adonisia</taxon>
        <taxon>Adonisia turfae</taxon>
    </lineage>
</organism>
<evidence type="ECO:0000313" key="2">
    <source>
        <dbReference type="EMBL" id="NEZ54880.1"/>
    </source>
</evidence>
<keyword evidence="1" id="KW-1133">Transmembrane helix</keyword>
<gene>
    <name evidence="2" type="ORF">DXZ20_04075</name>
</gene>
<keyword evidence="1" id="KW-0472">Membrane</keyword>
<evidence type="ECO:0000313" key="3">
    <source>
        <dbReference type="Proteomes" id="UP000481033"/>
    </source>
</evidence>
<comment type="caution">
    <text evidence="2">The sequence shown here is derived from an EMBL/GenBank/DDBJ whole genome shotgun (WGS) entry which is preliminary data.</text>
</comment>
<name>A0A6M0RG57_9CYAN</name>
<proteinExistence type="predicted"/>
<feature type="transmembrane region" description="Helical" evidence="1">
    <location>
        <begin position="36"/>
        <end position="56"/>
    </location>
</feature>
<dbReference type="Proteomes" id="UP000481033">
    <property type="component" value="Unassembled WGS sequence"/>
</dbReference>
<dbReference type="AlphaFoldDB" id="A0A6M0RG57"/>
<dbReference type="RefSeq" id="WP_006515811.1">
    <property type="nucleotide sequence ID" value="NZ_QXHD01000003.1"/>
</dbReference>
<dbReference type="EMBL" id="QXHD01000003">
    <property type="protein sequence ID" value="NEZ54880.1"/>
    <property type="molecule type" value="Genomic_DNA"/>
</dbReference>
<keyword evidence="3" id="KW-1185">Reference proteome</keyword>
<dbReference type="InterPro" id="IPR021702">
    <property type="entry name" value="DUF3285"/>
</dbReference>
<sequence>MSQSPPPSVDPQPMEPAPSYVKLAMRNMVKKGSKSLFHFFLTAMGLLGVLIGLAYLTR</sequence>
<dbReference type="Pfam" id="PF11688">
    <property type="entry name" value="DUF3285"/>
    <property type="match status" value="1"/>
</dbReference>
<accession>A0A6M0RG57</accession>
<evidence type="ECO:0000256" key="1">
    <source>
        <dbReference type="SAM" id="Phobius"/>
    </source>
</evidence>
<keyword evidence="1" id="KW-0812">Transmembrane</keyword>
<reference evidence="2 3" key="1">
    <citation type="journal article" date="2020" name="Microb. Ecol.">
        <title>Ecogenomics of the Marine Benthic Filamentous Cyanobacterium Adonisia.</title>
        <authorList>
            <person name="Walter J.M."/>
            <person name="Coutinho F.H."/>
            <person name="Leomil L."/>
            <person name="Hargreaves P.I."/>
            <person name="Campeao M.E."/>
            <person name="Vieira V.V."/>
            <person name="Silva B.S."/>
            <person name="Fistarol G.O."/>
            <person name="Salomon P.S."/>
            <person name="Sawabe T."/>
            <person name="Mino S."/>
            <person name="Hosokawa M."/>
            <person name="Miyashita H."/>
            <person name="Maruyama F."/>
            <person name="van Verk M.C."/>
            <person name="Dutilh B.E."/>
            <person name="Thompson C.C."/>
            <person name="Thompson F.L."/>
        </authorList>
    </citation>
    <scope>NUCLEOTIDE SEQUENCE [LARGE SCALE GENOMIC DNA]</scope>
    <source>
        <strain evidence="2 3">CCMR0081</strain>
    </source>
</reference>